<evidence type="ECO:0000313" key="2">
    <source>
        <dbReference type="EMBL" id="QCA28041.1"/>
    </source>
</evidence>
<dbReference type="PROSITE" id="PS51819">
    <property type="entry name" value="VOC"/>
    <property type="match status" value="1"/>
</dbReference>
<feature type="domain" description="VOC" evidence="1">
    <location>
        <begin position="18"/>
        <end position="135"/>
    </location>
</feature>
<dbReference type="InterPro" id="IPR037523">
    <property type="entry name" value="VOC_core"/>
</dbReference>
<dbReference type="PANTHER" id="PTHR43279:SF1">
    <property type="entry name" value="CATECHOL-2,3-DIOXYGENASE"/>
    <property type="match status" value="1"/>
</dbReference>
<evidence type="ECO:0000313" key="5">
    <source>
        <dbReference type="Proteomes" id="UP000297725"/>
    </source>
</evidence>
<dbReference type="InterPro" id="IPR004360">
    <property type="entry name" value="Glyas_Fos-R_dOase_dom"/>
</dbReference>
<dbReference type="SUPFAM" id="SSF54593">
    <property type="entry name" value="Glyoxalase/Bleomycin resistance protein/Dihydroxybiphenyl dioxygenase"/>
    <property type="match status" value="2"/>
</dbReference>
<evidence type="ECO:0000259" key="1">
    <source>
        <dbReference type="PROSITE" id="PS51819"/>
    </source>
</evidence>
<dbReference type="Pfam" id="PF00903">
    <property type="entry name" value="Glyoxalase"/>
    <property type="match status" value="1"/>
</dbReference>
<proteinExistence type="predicted"/>
<reference evidence="3 5" key="1">
    <citation type="submission" date="2019-03" db="EMBL/GenBank/DDBJ databases">
        <title>Vagococcus sp. was isolated fron gut of Carduelis flavirostris.</title>
        <authorList>
            <person name="Ge Y."/>
        </authorList>
    </citation>
    <scope>NUCLEOTIDE SEQUENCE [LARGE SCALE GENOMIC DNA]</scope>
    <source>
        <strain evidence="3 5">CF-210</strain>
    </source>
</reference>
<gene>
    <name evidence="3" type="ORF">E4031_04040</name>
    <name evidence="2" type="ORF">E4Z98_01455</name>
</gene>
<accession>A0AAJ5EF44</accession>
<dbReference type="AlphaFoldDB" id="A0AAJ5EF44"/>
<sequence>MYTLITSRRSYFMFNEFKIETVYLNVKNLDNMATFYEKAIGLSIISKTDSQISLGIQADQTTLIVLEQIDGGLRSQTEAGLYHTAFLLPTRSDLANYLIFASQHNIPLEGAADHGYSEALYLTDPEGNGVEIYVDKPKSDWTILPSGEIVGVTEPLDIEDLIGTATKPAEKFPSQTFIGHVHLSVIDLKLGEQFLTKELAMNVTYRFGQQALFFGSEGYHHQLAMNTWSQPSQAKQHETTGLKRIDIKTSSAFIQQLPINESKQASVTLIDSNNNISYFLHQ</sequence>
<dbReference type="Gene3D" id="3.10.180.10">
    <property type="entry name" value="2,3-Dihydroxybiphenyl 1,2-Dioxygenase, domain 1"/>
    <property type="match status" value="2"/>
</dbReference>
<dbReference type="InterPro" id="IPR029068">
    <property type="entry name" value="Glyas_Bleomycin-R_OHBP_Dase"/>
</dbReference>
<evidence type="ECO:0000313" key="4">
    <source>
        <dbReference type="Proteomes" id="UP000296883"/>
    </source>
</evidence>
<protein>
    <submittedName>
        <fullName evidence="3">VOC family protein</fullName>
    </submittedName>
</protein>
<name>A0AAJ5EF44_9ENTE</name>
<dbReference type="Proteomes" id="UP000297725">
    <property type="component" value="Unassembled WGS sequence"/>
</dbReference>
<evidence type="ECO:0000313" key="3">
    <source>
        <dbReference type="EMBL" id="TFZ42103.1"/>
    </source>
</evidence>
<keyword evidence="4" id="KW-1185">Reference proteome</keyword>
<dbReference type="EMBL" id="SRHU01000014">
    <property type="protein sequence ID" value="TFZ42103.1"/>
    <property type="molecule type" value="Genomic_DNA"/>
</dbReference>
<dbReference type="PANTHER" id="PTHR43279">
    <property type="entry name" value="CATECHOL-2,3-DIOXYGENASE"/>
    <property type="match status" value="1"/>
</dbReference>
<reference evidence="2 4" key="2">
    <citation type="journal article" date="2020" name="Int. J. Syst. Evol. Microbiol.">
        <title>Vagococcus xieshaowenii sp. nov., isolated from snow finch (Montifringilla taczanowskii) cloacal content.</title>
        <authorList>
            <person name="Ge Y."/>
            <person name="Yang J."/>
            <person name="Lai X.H."/>
            <person name="Zhang G."/>
            <person name="Jin D."/>
            <person name="Lu S."/>
            <person name="Wang B."/>
            <person name="Huang Y."/>
            <person name="Huang Y."/>
            <person name="Ren Z."/>
            <person name="Zhang X."/>
            <person name="Xu J."/>
        </authorList>
    </citation>
    <scope>NUCLEOTIDE SEQUENCE [LARGE SCALE GENOMIC DNA]</scope>
    <source>
        <strain evidence="2">Personal::cf-49</strain>
        <strain evidence="4">personal::cf-49</strain>
    </source>
</reference>
<dbReference type="Proteomes" id="UP000296883">
    <property type="component" value="Chromosome"/>
</dbReference>
<dbReference type="CDD" id="cd07255">
    <property type="entry name" value="VOC_BsCatE_like_N"/>
    <property type="match status" value="1"/>
</dbReference>
<dbReference type="EMBL" id="CP038865">
    <property type="protein sequence ID" value="QCA28041.1"/>
    <property type="molecule type" value="Genomic_DNA"/>
</dbReference>
<organism evidence="3 5">
    <name type="scientific">Vagococcus xieshaowenii</name>
    <dbReference type="NCBI Taxonomy" id="2562451"/>
    <lineage>
        <taxon>Bacteria</taxon>
        <taxon>Bacillati</taxon>
        <taxon>Bacillota</taxon>
        <taxon>Bacilli</taxon>
        <taxon>Lactobacillales</taxon>
        <taxon>Enterococcaceae</taxon>
        <taxon>Vagococcus</taxon>
    </lineage>
</organism>